<name>A0ABX0JN26_9PROT</name>
<dbReference type="EMBL" id="WOTB01000005">
    <property type="protein sequence ID" value="NHN84169.1"/>
    <property type="molecule type" value="Genomic_DNA"/>
</dbReference>
<proteinExistence type="predicted"/>
<organism evidence="2 3">
    <name type="scientific">Acetobacter musti</name>
    <dbReference type="NCBI Taxonomy" id="864732"/>
    <lineage>
        <taxon>Bacteria</taxon>
        <taxon>Pseudomonadati</taxon>
        <taxon>Pseudomonadota</taxon>
        <taxon>Alphaproteobacteria</taxon>
        <taxon>Acetobacterales</taxon>
        <taxon>Acetobacteraceae</taxon>
        <taxon>Acetobacter</taxon>
    </lineage>
</organism>
<accession>A0ABX0JN26</accession>
<evidence type="ECO:0000259" key="1">
    <source>
        <dbReference type="Pfam" id="PF13392"/>
    </source>
</evidence>
<reference evidence="2 3" key="1">
    <citation type="journal article" date="2020" name="Int. J. Syst. Evol. Microbiol.">
        <title>Novel acetic acid bacteria from cider fermentations: Acetobacter conturbans sp. nov. and Acetobacter fallax sp. nov.</title>
        <authorList>
            <person name="Sombolestani A.S."/>
            <person name="Cleenwerck I."/>
            <person name="Cnockaert M."/>
            <person name="Borremans W."/>
            <person name="Wieme A.D."/>
            <person name="De Vuyst L."/>
            <person name="Vandamme P."/>
        </authorList>
    </citation>
    <scope>NUCLEOTIDE SEQUENCE [LARGE SCALE GENOMIC DNA]</scope>
    <source>
        <strain evidence="2 3">LMG 30640</strain>
    </source>
</reference>
<sequence>MLSPCWNWTGAVKQGTDRPTFGLRGKMVSPYRTLYQHYHGPLPEGKVVRHRCDNPLCCNPHHLEAGTHKENSHDMTMRNSRGRPLARLQMVVRHKEDGMTVAEIASVTGLHHLEVDRLLEFHEEDAGLYTIERTMFGPDEANRRRTERLRSEYAGLTKMGEFISMNSRGRDATAA</sequence>
<dbReference type="InterPro" id="IPR044930">
    <property type="entry name" value="Homing_endonuclease_His-Me"/>
</dbReference>
<comment type="caution">
    <text evidence="2">The sequence shown here is derived from an EMBL/GenBank/DDBJ whole genome shotgun (WGS) entry which is preliminary data.</text>
</comment>
<dbReference type="Proteomes" id="UP000635278">
    <property type="component" value="Unassembled WGS sequence"/>
</dbReference>
<dbReference type="InterPro" id="IPR003615">
    <property type="entry name" value="HNH_nuc"/>
</dbReference>
<evidence type="ECO:0000313" key="2">
    <source>
        <dbReference type="EMBL" id="NHN84169.1"/>
    </source>
</evidence>
<feature type="domain" description="HNH nuclease" evidence="1">
    <location>
        <begin position="32"/>
        <end position="72"/>
    </location>
</feature>
<keyword evidence="3" id="KW-1185">Reference proteome</keyword>
<dbReference type="InterPro" id="IPR044925">
    <property type="entry name" value="His-Me_finger_sf"/>
</dbReference>
<protein>
    <recommendedName>
        <fullName evidence="1">HNH nuclease domain-containing protein</fullName>
    </recommendedName>
</protein>
<evidence type="ECO:0000313" key="3">
    <source>
        <dbReference type="Proteomes" id="UP000635278"/>
    </source>
</evidence>
<dbReference type="SUPFAM" id="SSF54060">
    <property type="entry name" value="His-Me finger endonucleases"/>
    <property type="match status" value="1"/>
</dbReference>
<dbReference type="Pfam" id="PF13392">
    <property type="entry name" value="HNH_3"/>
    <property type="match status" value="1"/>
</dbReference>
<gene>
    <name evidence="2" type="ORF">GOB93_05865</name>
</gene>
<dbReference type="Gene3D" id="3.90.75.10">
    <property type="entry name" value="Homing Intron 3 (I-ppo) Encoded Endonuclease, Chain A"/>
    <property type="match status" value="1"/>
</dbReference>